<dbReference type="AlphaFoldDB" id="A0A4S8QIG3"/>
<dbReference type="EMBL" id="STGY01000056">
    <property type="protein sequence ID" value="THV40514.1"/>
    <property type="molecule type" value="Genomic_DNA"/>
</dbReference>
<dbReference type="Pfam" id="PF02575">
    <property type="entry name" value="YbaB_DNA_bd"/>
    <property type="match status" value="1"/>
</dbReference>
<gene>
    <name evidence="2" type="ORF">FAB82_14675</name>
</gene>
<feature type="region of interest" description="Disordered" evidence="1">
    <location>
        <begin position="106"/>
        <end position="126"/>
    </location>
</feature>
<name>A0A4S8QIG3_9ACTN</name>
<sequence length="126" mass="13649">MSDLPSRLEAILGSFEEKVSKLNEAQGSLQETTGYARSRDGAVEVRVAPSGAVIDLKLGPRAQGYSPQSLQYLIMEALQTATHDAAQQMQDTLGPILGDQMDQFTEGVKGSSIKPWQPETGKDDLR</sequence>
<dbReference type="Gene3D" id="3.30.1310.10">
    <property type="entry name" value="Nucleoid-associated protein YbaB-like domain"/>
    <property type="match status" value="1"/>
</dbReference>
<proteinExistence type="predicted"/>
<evidence type="ECO:0000313" key="2">
    <source>
        <dbReference type="EMBL" id="THV40514.1"/>
    </source>
</evidence>
<reference evidence="3" key="1">
    <citation type="submission" date="2019-04" db="EMBL/GenBank/DDBJ databases">
        <title>Nocardioides xinjiangensis sp. nov.</title>
        <authorList>
            <person name="Liu S."/>
        </authorList>
    </citation>
    <scope>NUCLEOTIDE SEQUENCE [LARGE SCALE GENOMIC DNA]</scope>
    <source>
        <strain evidence="3">18</strain>
    </source>
</reference>
<evidence type="ECO:0000313" key="3">
    <source>
        <dbReference type="Proteomes" id="UP000308760"/>
    </source>
</evidence>
<dbReference type="SUPFAM" id="SSF82607">
    <property type="entry name" value="YbaB-like"/>
    <property type="match status" value="1"/>
</dbReference>
<dbReference type="GO" id="GO:0003677">
    <property type="term" value="F:DNA binding"/>
    <property type="evidence" value="ECO:0007669"/>
    <property type="project" value="InterPro"/>
</dbReference>
<evidence type="ECO:0000256" key="1">
    <source>
        <dbReference type="SAM" id="MobiDB-lite"/>
    </source>
</evidence>
<accession>A0A4S8QIG3</accession>
<keyword evidence="3" id="KW-1185">Reference proteome</keyword>
<comment type="caution">
    <text evidence="2">The sequence shown here is derived from an EMBL/GenBank/DDBJ whole genome shotgun (WGS) entry which is preliminary data.</text>
</comment>
<organism evidence="2 3">
    <name type="scientific">Glycomyces buryatensis</name>
    <dbReference type="NCBI Taxonomy" id="2570927"/>
    <lineage>
        <taxon>Bacteria</taxon>
        <taxon>Bacillati</taxon>
        <taxon>Actinomycetota</taxon>
        <taxon>Actinomycetes</taxon>
        <taxon>Glycomycetales</taxon>
        <taxon>Glycomycetaceae</taxon>
        <taxon>Glycomyces</taxon>
    </lineage>
</organism>
<dbReference type="InterPro" id="IPR036894">
    <property type="entry name" value="YbaB-like_sf"/>
</dbReference>
<dbReference type="Proteomes" id="UP000308760">
    <property type="component" value="Unassembled WGS sequence"/>
</dbReference>
<dbReference type="RefSeq" id="WP_136535289.1">
    <property type="nucleotide sequence ID" value="NZ_STGY01000056.1"/>
</dbReference>
<reference evidence="2 3" key="2">
    <citation type="submission" date="2019-05" db="EMBL/GenBank/DDBJ databases">
        <title>Glycomyces buryatensis sp. nov.</title>
        <authorList>
            <person name="Nikitina E."/>
        </authorList>
    </citation>
    <scope>NUCLEOTIDE SEQUENCE [LARGE SCALE GENOMIC DNA]</scope>
    <source>
        <strain evidence="2 3">18</strain>
    </source>
</reference>
<protein>
    <submittedName>
        <fullName evidence="2">YbaB/EbfC family nucleoid-associated protein</fullName>
    </submittedName>
</protein>
<dbReference type="InterPro" id="IPR004401">
    <property type="entry name" value="YbaB/EbfC"/>
</dbReference>
<dbReference type="OrthoDB" id="3692582at2"/>